<keyword evidence="3 7" id="KW-0812">Transmembrane</keyword>
<name>A0ABD2JYD4_9BILA</name>
<dbReference type="SUPFAM" id="SSF103506">
    <property type="entry name" value="Mitochondrial carrier"/>
    <property type="match status" value="1"/>
</dbReference>
<evidence type="ECO:0000313" key="8">
    <source>
        <dbReference type="EMBL" id="KAL3095654.1"/>
    </source>
</evidence>
<dbReference type="EMBL" id="JBICBT010000878">
    <property type="protein sequence ID" value="KAL3095654.1"/>
    <property type="molecule type" value="Genomic_DNA"/>
</dbReference>
<accession>A0ABD2JYD4</accession>
<organism evidence="8 9">
    <name type="scientific">Heterodera trifolii</name>
    <dbReference type="NCBI Taxonomy" id="157864"/>
    <lineage>
        <taxon>Eukaryota</taxon>
        <taxon>Metazoa</taxon>
        <taxon>Ecdysozoa</taxon>
        <taxon>Nematoda</taxon>
        <taxon>Chromadorea</taxon>
        <taxon>Rhabditida</taxon>
        <taxon>Tylenchina</taxon>
        <taxon>Tylenchomorpha</taxon>
        <taxon>Tylenchoidea</taxon>
        <taxon>Heteroderidae</taxon>
        <taxon>Heteroderinae</taxon>
        <taxon>Heterodera</taxon>
    </lineage>
</organism>
<evidence type="ECO:0000256" key="7">
    <source>
        <dbReference type="SAM" id="Phobius"/>
    </source>
</evidence>
<gene>
    <name evidence="8" type="ORF">niasHT_029157</name>
</gene>
<feature type="transmembrane region" description="Helical" evidence="7">
    <location>
        <begin position="409"/>
        <end position="433"/>
    </location>
</feature>
<reference evidence="8 9" key="1">
    <citation type="submission" date="2024-10" db="EMBL/GenBank/DDBJ databases">
        <authorList>
            <person name="Kim D."/>
        </authorList>
    </citation>
    <scope>NUCLEOTIDE SEQUENCE [LARGE SCALE GENOMIC DNA]</scope>
    <source>
        <strain evidence="8">BH-2024</strain>
    </source>
</reference>
<feature type="transmembrane region" description="Helical" evidence="7">
    <location>
        <begin position="485"/>
        <end position="504"/>
    </location>
</feature>
<dbReference type="AlphaFoldDB" id="A0ABD2JYD4"/>
<evidence type="ECO:0000256" key="2">
    <source>
        <dbReference type="ARBA" id="ARBA00022448"/>
    </source>
</evidence>
<dbReference type="Proteomes" id="UP001620626">
    <property type="component" value="Unassembled WGS sequence"/>
</dbReference>
<evidence type="ECO:0000256" key="3">
    <source>
        <dbReference type="ARBA" id="ARBA00022692"/>
    </source>
</evidence>
<dbReference type="InterPro" id="IPR036259">
    <property type="entry name" value="MFS_trans_sf"/>
</dbReference>
<evidence type="ECO:0000313" key="9">
    <source>
        <dbReference type="Proteomes" id="UP001620626"/>
    </source>
</evidence>
<proteinExistence type="predicted"/>
<evidence type="ECO:0000256" key="5">
    <source>
        <dbReference type="ARBA" id="ARBA00023136"/>
    </source>
</evidence>
<dbReference type="PANTHER" id="PTHR23503:SF8">
    <property type="entry name" value="FACILITATED GLUCOSE TRANSPORTER PROTEIN 1"/>
    <property type="match status" value="1"/>
</dbReference>
<feature type="compositionally biased region" description="Basic residues" evidence="6">
    <location>
        <begin position="614"/>
        <end position="631"/>
    </location>
</feature>
<keyword evidence="2" id="KW-0813">Transport</keyword>
<feature type="transmembrane region" description="Helical" evidence="7">
    <location>
        <begin position="303"/>
        <end position="322"/>
    </location>
</feature>
<dbReference type="GO" id="GO:0016020">
    <property type="term" value="C:membrane"/>
    <property type="evidence" value="ECO:0007669"/>
    <property type="project" value="UniProtKB-SubCell"/>
</dbReference>
<sequence>MCFSCISRPPFFSRLFNALIPLSTFTDSLHLSNRGAFAWSENGIIAFGCHSVLAFFDVRRLEVFVFQTVGLHSTAINLAYIGGNIVICDVFECRQCAMFRNSNTLISAGTNAAVDIVDNFDQYSNHGSVEQYSNSKIQDPSVTFIGKQDGQNIWQFIVAAGMAKLVAGFTCYYPHEVIRARLRGLADTLAWRPFAARFALCRRLLHQSVIFRSFHSVWREGRLRALYKALGPNLVAPSNVGYRHRNQPNLANEDAAAAEPGALTGSYIGTTETMLQFMIYEYLRDKIQDPSVTFIGKQDGQNIWQFIVAGGMAKLVAGFMCYSTHMRLFGRDYEGWQTLWHGVLLQDGRYTKSLIFATLAIVFGSSFQFGFHIGATNIPSAHIERWLNETHANLTGKPGEPIELSTSKFLMGAVAACFALGGMIGGVSVGTVADKFGRRKPLLFNNFVAANCSGAVDFFNKIKHAFLSWSSLHLQQDQEALGKNVFFLFTLLLILFILFAFKFLPETKNKTLEEMQQFVTQKMEGSSLEKILDARRAQVQQTPPPENNSNINYGAMAETDLDKAVTTRDQEQREKLISKAKECLVKTTTEPDRSKRVLPPRDALGRFSSEAQTKPKRRQNKRWAQKKRYAKTRGTPSQKRLQAKKK</sequence>
<dbReference type="SUPFAM" id="SSF103473">
    <property type="entry name" value="MFS general substrate transporter"/>
    <property type="match status" value="1"/>
</dbReference>
<dbReference type="InterPro" id="IPR023395">
    <property type="entry name" value="MCP_dom_sf"/>
</dbReference>
<keyword evidence="4 7" id="KW-1133">Transmembrane helix</keyword>
<dbReference type="Gene3D" id="1.20.1250.20">
    <property type="entry name" value="MFS general substrate transporter like domains"/>
    <property type="match status" value="2"/>
</dbReference>
<comment type="caution">
    <text evidence="8">The sequence shown here is derived from an EMBL/GenBank/DDBJ whole genome shotgun (WGS) entry which is preliminary data.</text>
</comment>
<dbReference type="PANTHER" id="PTHR23503">
    <property type="entry name" value="SOLUTE CARRIER FAMILY 2"/>
    <property type="match status" value="1"/>
</dbReference>
<keyword evidence="9" id="KW-1185">Reference proteome</keyword>
<evidence type="ECO:0000256" key="6">
    <source>
        <dbReference type="SAM" id="MobiDB-lite"/>
    </source>
</evidence>
<feature type="transmembrane region" description="Helical" evidence="7">
    <location>
        <begin position="354"/>
        <end position="375"/>
    </location>
</feature>
<feature type="region of interest" description="Disordered" evidence="6">
    <location>
        <begin position="587"/>
        <end position="646"/>
    </location>
</feature>
<evidence type="ECO:0000256" key="4">
    <source>
        <dbReference type="ARBA" id="ARBA00022989"/>
    </source>
</evidence>
<evidence type="ECO:0000256" key="1">
    <source>
        <dbReference type="ARBA" id="ARBA00004370"/>
    </source>
</evidence>
<keyword evidence="5 7" id="KW-0472">Membrane</keyword>
<dbReference type="InterPro" id="IPR005828">
    <property type="entry name" value="MFS_sugar_transport-like"/>
</dbReference>
<dbReference type="Gene3D" id="1.50.40.10">
    <property type="entry name" value="Mitochondrial carrier domain"/>
    <property type="match status" value="1"/>
</dbReference>
<protein>
    <submittedName>
        <fullName evidence="8">Uncharacterized protein</fullName>
    </submittedName>
</protein>
<dbReference type="InterPro" id="IPR045263">
    <property type="entry name" value="GLUT"/>
</dbReference>
<dbReference type="Pfam" id="PF00083">
    <property type="entry name" value="Sugar_tr"/>
    <property type="match status" value="2"/>
</dbReference>
<comment type="subcellular location">
    <subcellularLocation>
        <location evidence="1">Membrane</location>
    </subcellularLocation>
</comment>